<gene>
    <name evidence="1" type="ORF">QO011_002770</name>
</gene>
<name>A0ABU0J922_9HYPH</name>
<reference evidence="1 2" key="1">
    <citation type="submission" date="2023-07" db="EMBL/GenBank/DDBJ databases">
        <title>Genomic Encyclopedia of Type Strains, Phase IV (KMG-IV): sequencing the most valuable type-strain genomes for metagenomic binning, comparative biology and taxonomic classification.</title>
        <authorList>
            <person name="Goeker M."/>
        </authorList>
    </citation>
    <scope>NUCLEOTIDE SEQUENCE [LARGE SCALE GENOMIC DNA]</scope>
    <source>
        <strain evidence="1 2">DSM 19619</strain>
    </source>
</reference>
<keyword evidence="2" id="KW-1185">Reference proteome</keyword>
<protein>
    <submittedName>
        <fullName evidence="1">Anti-sigma factor RsiW</fullName>
    </submittedName>
</protein>
<accession>A0ABU0J922</accession>
<dbReference type="Proteomes" id="UP001242480">
    <property type="component" value="Unassembled WGS sequence"/>
</dbReference>
<organism evidence="1 2">
    <name type="scientific">Labrys wisconsinensis</name>
    <dbReference type="NCBI Taxonomy" id="425677"/>
    <lineage>
        <taxon>Bacteria</taxon>
        <taxon>Pseudomonadati</taxon>
        <taxon>Pseudomonadota</taxon>
        <taxon>Alphaproteobacteria</taxon>
        <taxon>Hyphomicrobiales</taxon>
        <taxon>Xanthobacteraceae</taxon>
        <taxon>Labrys</taxon>
    </lineage>
</organism>
<comment type="caution">
    <text evidence="1">The sequence shown here is derived from an EMBL/GenBank/DDBJ whole genome shotgun (WGS) entry which is preliminary data.</text>
</comment>
<dbReference type="RefSeq" id="WP_307272767.1">
    <property type="nucleotide sequence ID" value="NZ_JAUSVX010000004.1"/>
</dbReference>
<sequence>MARDETGPHDAGLVAYLDGALTPQERAELEGRLADDGTLRARLDLLARGDRPFRAAFDAVAAAAPRARLEAMLAEALQPQAALAPAAAIRATLRRPWFAVRPAALAAGLALFALGVGAGRYAPAEWWPSFGTASEQDSPEAWRSTAADYLALTTSQTLLAMPRDQALIRSDLAVVGKKLGLDLSPDRVELTKLALMRVDLYHFRNAPLVQITYFDPENGPVALCILGRKQAPEAPESERRNGMNIAYWSSGDHAFMLVGRAPDEVLAPLATQLAQRLS</sequence>
<proteinExistence type="predicted"/>
<evidence type="ECO:0000313" key="2">
    <source>
        <dbReference type="Proteomes" id="UP001242480"/>
    </source>
</evidence>
<dbReference type="EMBL" id="JAUSVX010000004">
    <property type="protein sequence ID" value="MDQ0469754.1"/>
    <property type="molecule type" value="Genomic_DNA"/>
</dbReference>
<evidence type="ECO:0000313" key="1">
    <source>
        <dbReference type="EMBL" id="MDQ0469754.1"/>
    </source>
</evidence>